<protein>
    <submittedName>
        <fullName evidence="3">GNAT family N-acetyltransferase</fullName>
        <ecNumber evidence="3">2.3.-.-</ecNumber>
    </submittedName>
</protein>
<dbReference type="EC" id="2.3.-.-" evidence="3"/>
<dbReference type="CDD" id="cd04301">
    <property type="entry name" value="NAT_SF"/>
    <property type="match status" value="1"/>
</dbReference>
<evidence type="ECO:0000259" key="2">
    <source>
        <dbReference type="PROSITE" id="PS51186"/>
    </source>
</evidence>
<evidence type="ECO:0000313" key="3">
    <source>
        <dbReference type="EMBL" id="MFD2697297.1"/>
    </source>
</evidence>
<dbReference type="Pfam" id="PF00583">
    <property type="entry name" value="Acetyltransf_1"/>
    <property type="match status" value="1"/>
</dbReference>
<sequence>MSSIKIRRIQECDNEVMAQIIRNCLKENKADLPGTAFADKSLDALYDFYQDSNSRYFVATKGKNVVGGAGIAPLPNTIDVCELQKMYISKTMRRHGAAKMLIETCLSFAKNAPFKQCYIETMPQMLPAQNLYRQYGFDFIDQAMGATGHHACTVYMLKEL</sequence>
<organism evidence="3 4">
    <name type="scientific">Mesonia sediminis</name>
    <dbReference type="NCBI Taxonomy" id="1703946"/>
    <lineage>
        <taxon>Bacteria</taxon>
        <taxon>Pseudomonadati</taxon>
        <taxon>Bacteroidota</taxon>
        <taxon>Flavobacteriia</taxon>
        <taxon>Flavobacteriales</taxon>
        <taxon>Flavobacteriaceae</taxon>
        <taxon>Mesonia</taxon>
    </lineage>
</organism>
<proteinExistence type="predicted"/>
<dbReference type="InterPro" id="IPR000182">
    <property type="entry name" value="GNAT_dom"/>
</dbReference>
<accession>A0ABW5SF36</accession>
<dbReference type="SUPFAM" id="SSF55729">
    <property type="entry name" value="Acyl-CoA N-acyltransferases (Nat)"/>
    <property type="match status" value="1"/>
</dbReference>
<dbReference type="GO" id="GO:0016746">
    <property type="term" value="F:acyltransferase activity"/>
    <property type="evidence" value="ECO:0007669"/>
    <property type="project" value="UniProtKB-KW"/>
</dbReference>
<feature type="domain" description="N-acetyltransferase" evidence="2">
    <location>
        <begin position="4"/>
        <end position="160"/>
    </location>
</feature>
<keyword evidence="3" id="KW-0012">Acyltransferase</keyword>
<evidence type="ECO:0000256" key="1">
    <source>
        <dbReference type="ARBA" id="ARBA00022679"/>
    </source>
</evidence>
<dbReference type="InterPro" id="IPR050769">
    <property type="entry name" value="NAT_camello-type"/>
</dbReference>
<comment type="caution">
    <text evidence="3">The sequence shown here is derived from an EMBL/GenBank/DDBJ whole genome shotgun (WGS) entry which is preliminary data.</text>
</comment>
<keyword evidence="4" id="KW-1185">Reference proteome</keyword>
<dbReference type="PANTHER" id="PTHR13947">
    <property type="entry name" value="GNAT FAMILY N-ACETYLTRANSFERASE"/>
    <property type="match status" value="1"/>
</dbReference>
<keyword evidence="1 3" id="KW-0808">Transferase</keyword>
<reference evidence="4" key="1">
    <citation type="journal article" date="2019" name="Int. J. Syst. Evol. Microbiol.">
        <title>The Global Catalogue of Microorganisms (GCM) 10K type strain sequencing project: providing services to taxonomists for standard genome sequencing and annotation.</title>
        <authorList>
            <consortium name="The Broad Institute Genomics Platform"/>
            <consortium name="The Broad Institute Genome Sequencing Center for Infectious Disease"/>
            <person name="Wu L."/>
            <person name="Ma J."/>
        </authorList>
    </citation>
    <scope>NUCLEOTIDE SEQUENCE [LARGE SCALE GENOMIC DNA]</scope>
    <source>
        <strain evidence="4">KCTC 42255</strain>
    </source>
</reference>
<dbReference type="InterPro" id="IPR016181">
    <property type="entry name" value="Acyl_CoA_acyltransferase"/>
</dbReference>
<dbReference type="Proteomes" id="UP001597357">
    <property type="component" value="Unassembled WGS sequence"/>
</dbReference>
<gene>
    <name evidence="3" type="ORF">ACFSQ0_04775</name>
</gene>
<dbReference type="Gene3D" id="3.40.630.30">
    <property type="match status" value="1"/>
</dbReference>
<dbReference type="EMBL" id="JBHULZ010000023">
    <property type="protein sequence ID" value="MFD2697297.1"/>
    <property type="molecule type" value="Genomic_DNA"/>
</dbReference>
<evidence type="ECO:0000313" key="4">
    <source>
        <dbReference type="Proteomes" id="UP001597357"/>
    </source>
</evidence>
<dbReference type="PROSITE" id="PS51186">
    <property type="entry name" value="GNAT"/>
    <property type="match status" value="1"/>
</dbReference>
<dbReference type="PANTHER" id="PTHR13947:SF37">
    <property type="entry name" value="LD18367P"/>
    <property type="match status" value="1"/>
</dbReference>
<dbReference type="RefSeq" id="WP_379044894.1">
    <property type="nucleotide sequence ID" value="NZ_JBHULZ010000023.1"/>
</dbReference>
<name>A0ABW5SF36_9FLAO</name>